<feature type="region of interest" description="Disordered" evidence="12">
    <location>
        <begin position="413"/>
        <end position="442"/>
    </location>
</feature>
<dbReference type="Gene3D" id="2.40.50.140">
    <property type="entry name" value="Nucleic acid-binding proteins"/>
    <property type="match status" value="3"/>
</dbReference>
<reference evidence="14 15" key="1">
    <citation type="submission" date="2024-11" db="EMBL/GenBank/DDBJ databases">
        <title>A near-complete genome assembly of Cinchona calisaya.</title>
        <authorList>
            <person name="Lian D.C."/>
            <person name="Zhao X.W."/>
            <person name="Wei L."/>
        </authorList>
    </citation>
    <scope>NUCLEOTIDE SEQUENCE [LARGE SCALE GENOMIC DNA]</scope>
    <source>
        <tissue evidence="14">Nenye</tissue>
    </source>
</reference>
<evidence type="ECO:0000256" key="10">
    <source>
        <dbReference type="ARBA" id="ARBA00069232"/>
    </source>
</evidence>
<comment type="similarity">
    <text evidence="2">Belongs to the bacterial ribosomal protein bS1 family.</text>
</comment>
<evidence type="ECO:0000256" key="7">
    <source>
        <dbReference type="ARBA" id="ARBA00022946"/>
    </source>
</evidence>
<dbReference type="AlphaFoldDB" id="A0ABD2YHA0"/>
<dbReference type="SMART" id="SM00316">
    <property type="entry name" value="S1"/>
    <property type="match status" value="3"/>
</dbReference>
<evidence type="ECO:0000259" key="13">
    <source>
        <dbReference type="PROSITE" id="PS50126"/>
    </source>
</evidence>
<dbReference type="CDD" id="cd05687">
    <property type="entry name" value="S1_RPS1_repeat_ec1_hs1"/>
    <property type="match status" value="1"/>
</dbReference>
<dbReference type="InterPro" id="IPR035104">
    <property type="entry name" value="Ribosomal_protein_S1-like"/>
</dbReference>
<sequence length="442" mass="47763">MATLAQQLGGLSTTRLSNSNNHRPINSISNNNIFSYFFNFTKQKQQKQPATNRRRLTIAAAAGGGGGGGGGPVAVSNAETRERLKLKEMFEEAYERCRTSPLDGVAFTIDDFHTSLDKYDFNSEIGTRVKGTVFAVDANGALVDITAKSSAYLPVSQASIYKIKSVEEAGIVPGLREEFEVIGENEADDSLILSLRAIQYDLAWERCRQLQPEDVVVKGKVIGANKGGVVALVEGLVGFVPFSQISTKSTAEDLLGKELPLKFVEVDEEQSRLVLSNRKAMADSQAQLGIGSVVLGTVQSLKPYGAFIDIGGINGLLHVSQISHDRVSDIATVLQPGDTLKVMILSHDRERGRVSLSTKKLEPTPGDMIRNPKLVFEKAEEMAQTFRQRIAQAEAMARADMLRFQPESGLTLSSDGILGPLTSDLPAEGLDLSDLPPADDPS</sequence>
<comment type="subcellular location">
    <subcellularLocation>
        <location evidence="1">Plastid</location>
        <location evidence="1">Chloroplast</location>
    </subcellularLocation>
</comment>
<feature type="domain" description="S1 motif" evidence="13">
    <location>
        <begin position="126"/>
        <end position="196"/>
    </location>
</feature>
<proteinExistence type="inferred from homology"/>
<dbReference type="PANTHER" id="PTHR10724:SF7">
    <property type="entry name" value="SMALL RIBOSOMAL SUBUNIT PROTEIN BS1C"/>
    <property type="match status" value="1"/>
</dbReference>
<dbReference type="FunFam" id="2.40.50.140:FF:000078">
    <property type="entry name" value="30S ribosomal protein S1"/>
    <property type="match status" value="1"/>
</dbReference>
<gene>
    <name evidence="14" type="ORF">ACH5RR_030972</name>
</gene>
<evidence type="ECO:0000313" key="15">
    <source>
        <dbReference type="Proteomes" id="UP001630127"/>
    </source>
</evidence>
<dbReference type="InterPro" id="IPR003029">
    <property type="entry name" value="S1_domain"/>
</dbReference>
<dbReference type="SUPFAM" id="SSF50249">
    <property type="entry name" value="Nucleic acid-binding proteins"/>
    <property type="match status" value="3"/>
</dbReference>
<comment type="caution">
    <text evidence="14">The sequence shown here is derived from an EMBL/GenBank/DDBJ whole genome shotgun (WGS) entry which is preliminary data.</text>
</comment>
<dbReference type="InterPro" id="IPR012340">
    <property type="entry name" value="NA-bd_OB-fold"/>
</dbReference>
<protein>
    <recommendedName>
        <fullName evidence="10">Small ribosomal subunit protein bS1c</fullName>
    </recommendedName>
    <alternativeName>
        <fullName evidence="11">30S ribosomal protein S1, chloroplastic</fullName>
    </alternativeName>
</protein>
<evidence type="ECO:0000256" key="2">
    <source>
        <dbReference type="ARBA" id="ARBA00006767"/>
    </source>
</evidence>
<dbReference type="PANTHER" id="PTHR10724">
    <property type="entry name" value="30S RIBOSOMAL PROTEIN S1"/>
    <property type="match status" value="1"/>
</dbReference>
<feature type="domain" description="S1 motif" evidence="13">
    <location>
        <begin position="214"/>
        <end position="278"/>
    </location>
</feature>
<keyword evidence="8" id="KW-0689">Ribosomal protein</keyword>
<dbReference type="Proteomes" id="UP001630127">
    <property type="component" value="Unassembled WGS sequence"/>
</dbReference>
<evidence type="ECO:0000256" key="9">
    <source>
        <dbReference type="ARBA" id="ARBA00023274"/>
    </source>
</evidence>
<dbReference type="CDD" id="cd04465">
    <property type="entry name" value="S1_RPS1_repeat_ec2_hs2"/>
    <property type="match status" value="1"/>
</dbReference>
<dbReference type="CDD" id="cd05692">
    <property type="entry name" value="S1_RPS1_repeat_hs4"/>
    <property type="match status" value="1"/>
</dbReference>
<evidence type="ECO:0000256" key="8">
    <source>
        <dbReference type="ARBA" id="ARBA00022980"/>
    </source>
</evidence>
<keyword evidence="7" id="KW-0809">Transit peptide</keyword>
<dbReference type="GO" id="GO:0009507">
    <property type="term" value="C:chloroplast"/>
    <property type="evidence" value="ECO:0007669"/>
    <property type="project" value="UniProtKB-SubCell"/>
</dbReference>
<feature type="region of interest" description="Disordered" evidence="12">
    <location>
        <begin position="1"/>
        <end position="24"/>
    </location>
</feature>
<evidence type="ECO:0000256" key="12">
    <source>
        <dbReference type="SAM" id="MobiDB-lite"/>
    </source>
</evidence>
<keyword evidence="4" id="KW-0934">Plastid</keyword>
<organism evidence="14 15">
    <name type="scientific">Cinchona calisaya</name>
    <dbReference type="NCBI Taxonomy" id="153742"/>
    <lineage>
        <taxon>Eukaryota</taxon>
        <taxon>Viridiplantae</taxon>
        <taxon>Streptophyta</taxon>
        <taxon>Embryophyta</taxon>
        <taxon>Tracheophyta</taxon>
        <taxon>Spermatophyta</taxon>
        <taxon>Magnoliopsida</taxon>
        <taxon>eudicotyledons</taxon>
        <taxon>Gunneridae</taxon>
        <taxon>Pentapetalae</taxon>
        <taxon>asterids</taxon>
        <taxon>lamiids</taxon>
        <taxon>Gentianales</taxon>
        <taxon>Rubiaceae</taxon>
        <taxon>Cinchonoideae</taxon>
        <taxon>Cinchoneae</taxon>
        <taxon>Cinchona</taxon>
    </lineage>
</organism>
<dbReference type="PROSITE" id="PS50126">
    <property type="entry name" value="S1"/>
    <property type="match status" value="3"/>
</dbReference>
<evidence type="ECO:0000256" key="11">
    <source>
        <dbReference type="ARBA" id="ARBA00081784"/>
    </source>
</evidence>
<dbReference type="EMBL" id="JBJUIK010000013">
    <property type="protein sequence ID" value="KAL3505590.1"/>
    <property type="molecule type" value="Genomic_DNA"/>
</dbReference>
<dbReference type="Pfam" id="PF00575">
    <property type="entry name" value="S1"/>
    <property type="match status" value="3"/>
</dbReference>
<evidence type="ECO:0000313" key="14">
    <source>
        <dbReference type="EMBL" id="KAL3505590.1"/>
    </source>
</evidence>
<keyword evidence="6" id="KW-0694">RNA-binding</keyword>
<keyword evidence="15" id="KW-1185">Reference proteome</keyword>
<evidence type="ECO:0000256" key="5">
    <source>
        <dbReference type="ARBA" id="ARBA00022737"/>
    </source>
</evidence>
<name>A0ABD2YHA0_9GENT</name>
<evidence type="ECO:0000256" key="1">
    <source>
        <dbReference type="ARBA" id="ARBA00004229"/>
    </source>
</evidence>
<keyword evidence="9" id="KW-0687">Ribonucleoprotein</keyword>
<dbReference type="GO" id="GO:0003723">
    <property type="term" value="F:RNA binding"/>
    <property type="evidence" value="ECO:0007669"/>
    <property type="project" value="UniProtKB-KW"/>
</dbReference>
<feature type="domain" description="S1 motif" evidence="13">
    <location>
        <begin position="291"/>
        <end position="359"/>
    </location>
</feature>
<dbReference type="PRINTS" id="PR00681">
    <property type="entry name" value="RIBOSOMALS1"/>
</dbReference>
<evidence type="ECO:0000256" key="4">
    <source>
        <dbReference type="ARBA" id="ARBA00022640"/>
    </source>
</evidence>
<dbReference type="GO" id="GO:0005840">
    <property type="term" value="C:ribosome"/>
    <property type="evidence" value="ECO:0007669"/>
    <property type="project" value="UniProtKB-KW"/>
</dbReference>
<accession>A0ABD2YHA0</accession>
<dbReference type="InterPro" id="IPR050437">
    <property type="entry name" value="Ribos_protein_bS1-like"/>
</dbReference>
<dbReference type="FunFam" id="2.40.50.140:FF:000102">
    <property type="entry name" value="30S ribosomal protein S1"/>
    <property type="match status" value="1"/>
</dbReference>
<evidence type="ECO:0000256" key="3">
    <source>
        <dbReference type="ARBA" id="ARBA00022528"/>
    </source>
</evidence>
<dbReference type="GO" id="GO:1990904">
    <property type="term" value="C:ribonucleoprotein complex"/>
    <property type="evidence" value="ECO:0007669"/>
    <property type="project" value="UniProtKB-KW"/>
</dbReference>
<evidence type="ECO:0000256" key="6">
    <source>
        <dbReference type="ARBA" id="ARBA00022884"/>
    </source>
</evidence>
<keyword evidence="3" id="KW-0150">Chloroplast</keyword>
<dbReference type="FunFam" id="2.40.50.140:FF:000162">
    <property type="entry name" value="30S ribosomal protein S1, chloroplastic"/>
    <property type="match status" value="1"/>
</dbReference>
<keyword evidence="5" id="KW-0677">Repeat</keyword>
<feature type="compositionally biased region" description="Polar residues" evidence="12">
    <location>
        <begin position="1"/>
        <end position="16"/>
    </location>
</feature>